<evidence type="ECO:0000256" key="1">
    <source>
        <dbReference type="SAM" id="MobiDB-lite"/>
    </source>
</evidence>
<feature type="region of interest" description="Disordered" evidence="1">
    <location>
        <begin position="1"/>
        <end position="23"/>
    </location>
</feature>
<proteinExistence type="predicted"/>
<feature type="region of interest" description="Disordered" evidence="1">
    <location>
        <begin position="183"/>
        <end position="266"/>
    </location>
</feature>
<reference evidence="2 3" key="1">
    <citation type="submission" date="2018-04" db="EMBL/GenBank/DDBJ databases">
        <authorList>
            <person name="Huttner S."/>
            <person name="Dainat J."/>
        </authorList>
    </citation>
    <scope>NUCLEOTIDE SEQUENCE [LARGE SCALE GENOMIC DNA]</scope>
</reference>
<evidence type="ECO:0000313" key="3">
    <source>
        <dbReference type="Proteomes" id="UP000289323"/>
    </source>
</evidence>
<feature type="region of interest" description="Disordered" evidence="1">
    <location>
        <begin position="91"/>
        <end position="143"/>
    </location>
</feature>
<dbReference type="Proteomes" id="UP000289323">
    <property type="component" value="Unassembled WGS sequence"/>
</dbReference>
<protein>
    <submittedName>
        <fullName evidence="2">167cc1d2-e2e5-4b17-9598-a0fb3ea4da16</fullName>
    </submittedName>
</protein>
<gene>
    <name evidence="2" type="ORF">TT172_LOCUS572</name>
</gene>
<organism evidence="2 3">
    <name type="scientific">Thermothielavioides terrestris</name>
    <dbReference type="NCBI Taxonomy" id="2587410"/>
    <lineage>
        <taxon>Eukaryota</taxon>
        <taxon>Fungi</taxon>
        <taxon>Dikarya</taxon>
        <taxon>Ascomycota</taxon>
        <taxon>Pezizomycotina</taxon>
        <taxon>Sordariomycetes</taxon>
        <taxon>Sordariomycetidae</taxon>
        <taxon>Sordariales</taxon>
        <taxon>Chaetomiaceae</taxon>
        <taxon>Thermothielavioides</taxon>
    </lineage>
</organism>
<name>A0A446B6L8_9PEZI</name>
<accession>A0A446B6L8</accession>
<sequence>MGPEEAPEVPAPPRSPQCTSSPTDWLATRQQLLPRRNQGNKADWIRGWSEVVGMYGAETYCACSETVETSRGRKGKTADLAGNIRAILQRTTSPSNSKPATPSEPEVCRHCSRPASPPLSIATSLTSEKEASQGSRGFGKRVSELLMRVRPSLHGQRKNAHKRDAEIRKMAWPAEYQPRWATTGQGHKRLLVRPPSQPLPATSPAPVQKSQSMDLFPGRARGRIDTGSISSDTSDSGPPRGGLSRSMSRLQRAAALLQRATTRPKD</sequence>
<feature type="compositionally biased region" description="Low complexity" evidence="1">
    <location>
        <begin position="225"/>
        <end position="260"/>
    </location>
</feature>
<dbReference type="EMBL" id="OUUZ01000001">
    <property type="protein sequence ID" value="SPQ18153.1"/>
    <property type="molecule type" value="Genomic_DNA"/>
</dbReference>
<feature type="compositionally biased region" description="Polar residues" evidence="1">
    <location>
        <begin position="91"/>
        <end position="100"/>
    </location>
</feature>
<evidence type="ECO:0000313" key="2">
    <source>
        <dbReference type="EMBL" id="SPQ18153.1"/>
    </source>
</evidence>
<dbReference type="AlphaFoldDB" id="A0A446B6L8"/>